<organism evidence="2 3">
    <name type="scientific">Durusdinium trenchii</name>
    <dbReference type="NCBI Taxonomy" id="1381693"/>
    <lineage>
        <taxon>Eukaryota</taxon>
        <taxon>Sar</taxon>
        <taxon>Alveolata</taxon>
        <taxon>Dinophyceae</taxon>
        <taxon>Suessiales</taxon>
        <taxon>Symbiodiniaceae</taxon>
        <taxon>Durusdinium</taxon>
    </lineage>
</organism>
<dbReference type="EMBL" id="CAXAMN010011101">
    <property type="protein sequence ID" value="CAK9033668.1"/>
    <property type="molecule type" value="Genomic_DNA"/>
</dbReference>
<name>A0ABP0L414_9DINO</name>
<evidence type="ECO:0000313" key="3">
    <source>
        <dbReference type="Proteomes" id="UP001642484"/>
    </source>
</evidence>
<keyword evidence="3" id="KW-1185">Reference proteome</keyword>
<dbReference type="Gene3D" id="2.60.220.50">
    <property type="match status" value="1"/>
</dbReference>
<accession>A0ABP0L414</accession>
<dbReference type="InterPro" id="IPR046338">
    <property type="entry name" value="GAIN_dom_sf"/>
</dbReference>
<evidence type="ECO:0000256" key="1">
    <source>
        <dbReference type="SAM" id="MobiDB-lite"/>
    </source>
</evidence>
<dbReference type="Proteomes" id="UP001642484">
    <property type="component" value="Unassembled WGS sequence"/>
</dbReference>
<comment type="caution">
    <text evidence="2">The sequence shown here is derived from an EMBL/GenBank/DDBJ whole genome shotgun (WGS) entry which is preliminary data.</text>
</comment>
<sequence>SSSTSSSTTSTSSSTSSTTTTMEGAYIMPATVDATTAQGSVVQATLHSALVALNSQEESIVQETPQGTVTVIKVASGSDVAGLVFQFDQQTGAVTSESSTTSVKVSVPASAAQQASAGTNLMVSLTQIKEEVTTAMPYKKANGDSVQYNSKVLEFSLLKESGGLIEVAEIANAAEPIYFRFHDSAPVEGDQCTFFDLATNQWSSEGVSLVDGSQIPEIGTPGTWCSSTHTSIFAVVQIIPFDLTHDPEAGSLNANSYVAATAIVSIFICCVMCPVGCVMIRRLRPAAAGKTEIQDSKGRVHVVNFKRSEVVEETKTIHEDEDDQVDSKKKVLVRWDVDPDRFMRRLNQLRGHRWVTMDMRANKSTEVPTMTKEASQSITRRTMRQVSDRWQDEDRTPMSQASQASLPDGVQVQPTQRSQIFGPTETNLAEAGITVYVEEEAQEEVSNFVEANITDVVDVCVDVNLEAISPMGHDEQLAPTQIWQEVYKDNAPVIYWSATHQRMLQGYVEGGGIFITDDPDELPCYDVRVGVRRQLRHAVPISFLQPGLQVHERVLVYVEDYREWKKGIVANVLHAAGFYQVIVFPEEAANAEGEAEDTEPFVLNNVTIERIRKRYEKNDAVLIWRGRLIGWMYGIVLENVEEDTRITPISSPRWTPREKVSREARGKDSAEIPLETRLVMTDEGTAEEKAPISSFDRPEAEMTMVQVLVAGEVEPETLPSFRVHILPEHVGI</sequence>
<feature type="non-terminal residue" evidence="2">
    <location>
        <position position="1"/>
    </location>
</feature>
<proteinExistence type="predicted"/>
<protein>
    <submittedName>
        <fullName evidence="2">Uncharacterized protein</fullName>
    </submittedName>
</protein>
<feature type="compositionally biased region" description="Polar residues" evidence="1">
    <location>
        <begin position="364"/>
        <end position="380"/>
    </location>
</feature>
<feature type="region of interest" description="Disordered" evidence="1">
    <location>
        <begin position="364"/>
        <end position="412"/>
    </location>
</feature>
<reference evidence="2 3" key="1">
    <citation type="submission" date="2024-02" db="EMBL/GenBank/DDBJ databases">
        <authorList>
            <person name="Chen Y."/>
            <person name="Shah S."/>
            <person name="Dougan E. K."/>
            <person name="Thang M."/>
            <person name="Chan C."/>
        </authorList>
    </citation>
    <scope>NUCLEOTIDE SEQUENCE [LARGE SCALE GENOMIC DNA]</scope>
</reference>
<evidence type="ECO:0000313" key="2">
    <source>
        <dbReference type="EMBL" id="CAK9033668.1"/>
    </source>
</evidence>
<feature type="compositionally biased region" description="Basic and acidic residues" evidence="1">
    <location>
        <begin position="386"/>
        <end position="396"/>
    </location>
</feature>
<gene>
    <name evidence="2" type="ORF">CCMP2556_LOCUS19167</name>
</gene>